<dbReference type="SUPFAM" id="SSF50156">
    <property type="entry name" value="PDZ domain-like"/>
    <property type="match status" value="1"/>
</dbReference>
<feature type="compositionally biased region" description="Low complexity" evidence="6">
    <location>
        <begin position="860"/>
        <end position="870"/>
    </location>
</feature>
<feature type="compositionally biased region" description="Gly residues" evidence="6">
    <location>
        <begin position="1503"/>
        <end position="1513"/>
    </location>
</feature>
<feature type="region of interest" description="Disordered" evidence="6">
    <location>
        <begin position="1366"/>
        <end position="1431"/>
    </location>
</feature>
<evidence type="ECO:0000313" key="10">
    <source>
        <dbReference type="EMBL" id="OXA43952.1"/>
    </source>
</evidence>
<feature type="compositionally biased region" description="Basic and acidic residues" evidence="6">
    <location>
        <begin position="934"/>
        <end position="950"/>
    </location>
</feature>
<evidence type="ECO:0000256" key="3">
    <source>
        <dbReference type="ARBA" id="ARBA00034105"/>
    </source>
</evidence>
<evidence type="ECO:0000256" key="6">
    <source>
        <dbReference type="SAM" id="MobiDB-lite"/>
    </source>
</evidence>
<dbReference type="PROSITE" id="PS50105">
    <property type="entry name" value="SAM_DOMAIN"/>
    <property type="match status" value="1"/>
</dbReference>
<dbReference type="PROSITE" id="PS50088">
    <property type="entry name" value="ANK_REPEAT"/>
    <property type="match status" value="3"/>
</dbReference>
<feature type="region of interest" description="Disordered" evidence="6">
    <location>
        <begin position="475"/>
        <end position="507"/>
    </location>
</feature>
<dbReference type="GO" id="GO:0035255">
    <property type="term" value="F:ionotropic glutamate receptor binding"/>
    <property type="evidence" value="ECO:0007669"/>
    <property type="project" value="TreeGrafter"/>
</dbReference>
<name>A0A226DEF4_FOLCA</name>
<feature type="domain" description="PDZ" evidence="9">
    <location>
        <begin position="650"/>
        <end position="743"/>
    </location>
</feature>
<dbReference type="Gene3D" id="2.30.42.10">
    <property type="match status" value="1"/>
</dbReference>
<feature type="compositionally biased region" description="Basic and acidic residues" evidence="6">
    <location>
        <begin position="1406"/>
        <end position="1417"/>
    </location>
</feature>
<accession>A0A226DEF4</accession>
<dbReference type="Pfam" id="PF07653">
    <property type="entry name" value="SH3_2"/>
    <property type="match status" value="1"/>
</dbReference>
<gene>
    <name evidence="10" type="ORF">Fcan01_21108</name>
</gene>
<dbReference type="GO" id="GO:0045211">
    <property type="term" value="C:postsynaptic membrane"/>
    <property type="evidence" value="ECO:0007669"/>
    <property type="project" value="TreeGrafter"/>
</dbReference>
<dbReference type="OMA" id="HYEVPHA"/>
<dbReference type="InterPro" id="IPR036028">
    <property type="entry name" value="SH3-like_dom_sf"/>
</dbReference>
<evidence type="ECO:0000256" key="5">
    <source>
        <dbReference type="PROSITE-ProRule" id="PRU00192"/>
    </source>
</evidence>
<evidence type="ECO:0000259" key="8">
    <source>
        <dbReference type="PROSITE" id="PS50105"/>
    </source>
</evidence>
<evidence type="ECO:0000259" key="7">
    <source>
        <dbReference type="PROSITE" id="PS50002"/>
    </source>
</evidence>
<dbReference type="InterPro" id="IPR051569">
    <property type="entry name" value="SHANK"/>
</dbReference>
<feature type="compositionally biased region" description="Low complexity" evidence="6">
    <location>
        <begin position="1741"/>
        <end position="1774"/>
    </location>
</feature>
<dbReference type="InterPro" id="IPR036770">
    <property type="entry name" value="Ankyrin_rpt-contain_sf"/>
</dbReference>
<evidence type="ECO:0000256" key="2">
    <source>
        <dbReference type="ARBA" id="ARBA00023018"/>
    </source>
</evidence>
<dbReference type="PANTHER" id="PTHR24135:SF28">
    <property type="entry name" value="LD13733P"/>
    <property type="match status" value="1"/>
</dbReference>
<dbReference type="SUPFAM" id="SSF50044">
    <property type="entry name" value="SH3-domain"/>
    <property type="match status" value="1"/>
</dbReference>
<dbReference type="PROSITE" id="PS50106">
    <property type="entry name" value="PDZ"/>
    <property type="match status" value="1"/>
</dbReference>
<dbReference type="SUPFAM" id="SSF47769">
    <property type="entry name" value="SAM/Pointed domain"/>
    <property type="match status" value="1"/>
</dbReference>
<reference evidence="10 11" key="1">
    <citation type="submission" date="2015-12" db="EMBL/GenBank/DDBJ databases">
        <title>The genome of Folsomia candida.</title>
        <authorList>
            <person name="Faddeeva A."/>
            <person name="Derks M.F."/>
            <person name="Anvar Y."/>
            <person name="Smit S."/>
            <person name="Van Straalen N."/>
            <person name="Roelofs D."/>
        </authorList>
    </citation>
    <scope>NUCLEOTIDE SEQUENCE [LARGE SCALE GENOMIC DNA]</scope>
    <source>
        <strain evidence="10 11">VU population</strain>
        <tissue evidence="10">Whole body</tissue>
    </source>
</reference>
<dbReference type="InterPro" id="IPR013761">
    <property type="entry name" value="SAM/pointed_sf"/>
</dbReference>
<feature type="repeat" description="ANK" evidence="4">
    <location>
        <begin position="268"/>
        <end position="300"/>
    </location>
</feature>
<dbReference type="FunFam" id="3.10.20.90:FF:000029">
    <property type="entry name" value="SH3 and multiple ankyrin repeat domains protein 1"/>
    <property type="match status" value="1"/>
</dbReference>
<feature type="compositionally biased region" description="Low complexity" evidence="6">
    <location>
        <begin position="1722"/>
        <end position="1733"/>
    </location>
</feature>
<feature type="compositionally biased region" description="Gly residues" evidence="6">
    <location>
        <begin position="14"/>
        <end position="23"/>
    </location>
</feature>
<dbReference type="Gene3D" id="1.25.40.20">
    <property type="entry name" value="Ankyrin repeat-containing domain"/>
    <property type="match status" value="1"/>
</dbReference>
<feature type="region of interest" description="Disordered" evidence="6">
    <location>
        <begin position="1130"/>
        <end position="1352"/>
    </location>
</feature>
<feature type="region of interest" description="Disordered" evidence="6">
    <location>
        <begin position="931"/>
        <end position="1074"/>
    </location>
</feature>
<dbReference type="PANTHER" id="PTHR24135">
    <property type="entry name" value="SH3 AND MULTIPLE ANKYRIN REPEAT DOMAINS PROTEIN"/>
    <property type="match status" value="1"/>
</dbReference>
<dbReference type="CDD" id="cd06746">
    <property type="entry name" value="PDZ_SHANK1_3-like"/>
    <property type="match status" value="1"/>
</dbReference>
<feature type="compositionally biased region" description="Polar residues" evidence="6">
    <location>
        <begin position="1387"/>
        <end position="1397"/>
    </location>
</feature>
<feature type="compositionally biased region" description="Basic and acidic residues" evidence="6">
    <location>
        <begin position="1308"/>
        <end position="1326"/>
    </location>
</feature>
<keyword evidence="1 5" id="KW-0728">SH3 domain</keyword>
<feature type="repeat" description="ANK" evidence="4">
    <location>
        <begin position="201"/>
        <end position="233"/>
    </location>
</feature>
<dbReference type="Pfam" id="PF00536">
    <property type="entry name" value="SAM_1"/>
    <property type="match status" value="1"/>
</dbReference>
<evidence type="ECO:0000256" key="4">
    <source>
        <dbReference type="PROSITE-ProRule" id="PRU00023"/>
    </source>
</evidence>
<keyword evidence="4" id="KW-0040">ANK repeat</keyword>
<dbReference type="SMART" id="SM00326">
    <property type="entry name" value="SH3"/>
    <property type="match status" value="1"/>
</dbReference>
<dbReference type="Gene3D" id="3.10.20.90">
    <property type="entry name" value="Phosphatidylinositol 3-kinase Catalytic Subunit, Chain A, domain 1"/>
    <property type="match status" value="1"/>
</dbReference>
<dbReference type="InterPro" id="IPR002110">
    <property type="entry name" value="Ankyrin_rpt"/>
</dbReference>
<dbReference type="SMART" id="SM00228">
    <property type="entry name" value="PDZ"/>
    <property type="match status" value="1"/>
</dbReference>
<dbReference type="InterPro" id="IPR001660">
    <property type="entry name" value="SAM"/>
</dbReference>
<feature type="region of interest" description="Disordered" evidence="6">
    <location>
        <begin position="1574"/>
        <end position="1598"/>
    </location>
</feature>
<feature type="compositionally biased region" description="Polar residues" evidence="6">
    <location>
        <begin position="1296"/>
        <end position="1307"/>
    </location>
</feature>
<feature type="region of interest" description="Disordered" evidence="6">
    <location>
        <begin position="748"/>
        <end position="817"/>
    </location>
</feature>
<dbReference type="SMART" id="SM00248">
    <property type="entry name" value="ANK"/>
    <property type="match status" value="6"/>
</dbReference>
<dbReference type="SMART" id="SM00454">
    <property type="entry name" value="SAM"/>
    <property type="match status" value="1"/>
</dbReference>
<dbReference type="STRING" id="158441.A0A226DEF4"/>
<dbReference type="Pfam" id="PF00595">
    <property type="entry name" value="PDZ"/>
    <property type="match status" value="1"/>
</dbReference>
<dbReference type="GO" id="GO:0030160">
    <property type="term" value="F:synaptic receptor adaptor activity"/>
    <property type="evidence" value="ECO:0007669"/>
    <property type="project" value="TreeGrafter"/>
</dbReference>
<dbReference type="EMBL" id="LNIX01000020">
    <property type="protein sequence ID" value="OXA43952.1"/>
    <property type="molecule type" value="Genomic_DNA"/>
</dbReference>
<feature type="compositionally biased region" description="Gly residues" evidence="6">
    <location>
        <begin position="1375"/>
        <end position="1385"/>
    </location>
</feature>
<dbReference type="SUPFAM" id="SSF48403">
    <property type="entry name" value="Ankyrin repeat"/>
    <property type="match status" value="1"/>
</dbReference>
<comment type="caution">
    <text evidence="10">The sequence shown here is derived from an EMBL/GenBank/DDBJ whole genome shotgun (WGS) entry which is preliminary data.</text>
</comment>
<dbReference type="CDD" id="cd17091">
    <property type="entry name" value="FERM_F0_SHANK"/>
    <property type="match status" value="1"/>
</dbReference>
<feature type="compositionally biased region" description="Low complexity" evidence="6">
    <location>
        <begin position="1258"/>
        <end position="1270"/>
    </location>
</feature>
<feature type="region of interest" description="Disordered" evidence="6">
    <location>
        <begin position="583"/>
        <end position="612"/>
    </location>
</feature>
<feature type="repeat" description="ANK" evidence="4">
    <location>
        <begin position="301"/>
        <end position="333"/>
    </location>
</feature>
<feature type="domain" description="SAM" evidence="8">
    <location>
        <begin position="1961"/>
        <end position="2024"/>
    </location>
</feature>
<feature type="domain" description="SH3" evidence="7">
    <location>
        <begin position="516"/>
        <end position="576"/>
    </location>
</feature>
<feature type="compositionally biased region" description="Basic and acidic residues" evidence="6">
    <location>
        <begin position="1225"/>
        <end position="1237"/>
    </location>
</feature>
<dbReference type="Gene3D" id="2.30.30.40">
    <property type="entry name" value="SH3 Domains"/>
    <property type="match status" value="1"/>
</dbReference>
<protein>
    <submittedName>
        <fullName evidence="10">SH3 and multiple ankyrin repeat domains protein 3</fullName>
    </submittedName>
</protein>
<dbReference type="FunFam" id="2.30.42.10:FF:000018">
    <property type="entry name" value="SH3 and multiple ankyrin repeat domains protein 2"/>
    <property type="match status" value="1"/>
</dbReference>
<feature type="compositionally biased region" description="Polar residues" evidence="6">
    <location>
        <begin position="967"/>
        <end position="988"/>
    </location>
</feature>
<dbReference type="Gene3D" id="1.10.150.50">
    <property type="entry name" value="Transcription Factor, Ets-1"/>
    <property type="match status" value="1"/>
</dbReference>
<feature type="compositionally biased region" description="Polar residues" evidence="6">
    <location>
        <begin position="876"/>
        <end position="888"/>
    </location>
</feature>
<feature type="compositionally biased region" description="Polar residues" evidence="6">
    <location>
        <begin position="486"/>
        <end position="505"/>
    </location>
</feature>
<feature type="region of interest" description="Disordered" evidence="6">
    <location>
        <begin position="1722"/>
        <end position="1774"/>
    </location>
</feature>
<dbReference type="PROSITE" id="PS50002">
    <property type="entry name" value="SH3"/>
    <property type="match status" value="1"/>
</dbReference>
<feature type="compositionally biased region" description="Gly residues" evidence="6">
    <location>
        <begin position="1138"/>
        <end position="1154"/>
    </location>
</feature>
<proteinExistence type="predicted"/>
<feature type="region of interest" description="Disordered" evidence="6">
    <location>
        <begin position="848"/>
        <end position="888"/>
    </location>
</feature>
<dbReference type="GO" id="GO:0014069">
    <property type="term" value="C:postsynaptic density"/>
    <property type="evidence" value="ECO:0007669"/>
    <property type="project" value="UniProtKB-SubCell"/>
</dbReference>
<feature type="region of interest" description="Disordered" evidence="6">
    <location>
        <begin position="1"/>
        <end position="23"/>
    </location>
</feature>
<dbReference type="InterPro" id="IPR036034">
    <property type="entry name" value="PDZ_sf"/>
</dbReference>
<organism evidence="10 11">
    <name type="scientific">Folsomia candida</name>
    <name type="common">Springtail</name>
    <dbReference type="NCBI Taxonomy" id="158441"/>
    <lineage>
        <taxon>Eukaryota</taxon>
        <taxon>Metazoa</taxon>
        <taxon>Ecdysozoa</taxon>
        <taxon>Arthropoda</taxon>
        <taxon>Hexapoda</taxon>
        <taxon>Collembola</taxon>
        <taxon>Entomobryomorpha</taxon>
        <taxon>Isotomoidea</taxon>
        <taxon>Isotomidae</taxon>
        <taxon>Proisotominae</taxon>
        <taxon>Folsomia</taxon>
    </lineage>
</organism>
<feature type="compositionally biased region" description="Low complexity" evidence="6">
    <location>
        <begin position="1421"/>
        <end position="1431"/>
    </location>
</feature>
<dbReference type="Proteomes" id="UP000198287">
    <property type="component" value="Unassembled WGS sequence"/>
</dbReference>
<keyword evidence="2" id="KW-0770">Synapse</keyword>
<feature type="region of interest" description="Disordered" evidence="6">
    <location>
        <begin position="1498"/>
        <end position="1551"/>
    </location>
</feature>
<sequence length="2027" mass="217483">MRSNHPAEADDDGGPSGGGEGLDGQGGSAVLIRIHVPDLNIHKCLQFYRHDLVWDVKQQCLASLPKELKESFNYGLFAPPCNGKAGKFLDEERPLSDYPFSGPVGYLELRYKRRLYKGLNLEEKQLKQIHTKSNLRRFLDYVSSAHCDKITKMCAKGLDPNFHCPETGETPLTMAALMKKPTKLLMALVNGGALLDYRTKEGCTGMHRAVEAKSYEAVKTMLDLGGSPNYKDSKGLTPLYLSVSLQADPAMTQLLLHDHAFIGAQDLQGWHEVHQACRTGLVQHLEHLLYYGADMNARNASGNTPLHVCAVNNQESSARLLLFRGADKDALNFANQTPYQMAVIAGNMELAEIIQTHRSQDVVPYRDLPSYNPRRRCVISRAFSDPRLNMSMTSLSTRSLSRVFAPHHRPPSPCPSLRSLPHFSPSSSSCPSSCSSSHGGRHTRSGSCSDSSYSSISHSAASDFSEISEHCGSATTEKSLDHSDITSDSSGVGTCNSGGSASSYEPATPTDATLILPGTMVVCVENFAPQSNLHLKLAEGDIIEVIGSAEGGTVLEGSLRGRIGLFPAQCVQEIRMKSYEKHNNHHLAPPSANHTHSSGKKGGKGVAATAATPNAQHLSRIKKVSQVMLGGPAVCDQASSFVCRWGEPHTVILHRGQKGFGFILRGAKADSPLMELTPSERFPALQYLDDVDEGGVADRAGLRKGDFILAINGMDVSQLSHEVVVDMIRKSGELVSLTVVGLSRLSAAQGEEDGSKLKPGSPAASLTHDGGAEVGGHKAAQNHFATLPRKHSAGSTGPTTVPSPPRRDPTTSLSVGRARAKSMVAALADLDAASPSGVENGGVISTSADSVAGKPPLPPGATTGNGTLLSNGGGAQTKTASIRARPTSSRITAAEMQEIFADSTTGNKCGTWNGPPHKIYASVAEMKRSKSALKGKEAASTLHKDFHSTPDLKGLAQKKPTDKDQVKSLSQENLNKLVLRNSNSNPRHSWTLDRNFFPSSNLNYNDKLPEPPTESELAASRTESGDGGGGAETDGSTSDDDGQSSTESENGGGEETNKVVNSTTKGKTPVLTDGEYRTTKLIRPVQSKTLPRRASTGCTISPAEQQTIINLVPPGQVIKVDVSKNKQDIYGTLEHGHSGPGQNSGGGIGGGGTLSKGQPGPGVMSSFKPTDSAKLYASPDDLRPIGYRDSGDATSPNGNNNNSSGGGGTLKKIRSQSLPPSKDASTNKKVDYAEPHNRNNNVCNGDDGGGNVNSFKRNTNTAAAGATNQNGGQGFDPQKSLQEAKEKLRPVKPVLKSSSSLQNSQTPDKIRIEVKQSPRLGRKSEKTVTFQTHPDAADLTPPDSPMAHSMSVDDIAKVKTSLKISKSFPNDLGGEEGGGGEGESGGNYVTNLPVNQPDSDSVSEDSSDKTWILKDENGGPSSTSTTSDSVQTVISAASKVLKTTATEEKISNLTAQQEQQQKKPLSASAQLGITHNFEQMQQQHQQLYGRLGDSNYGTITRGTGTGGGGGGGAVSRQPPNLTKNAVSLVKLPPPMEIESESESGRETPVGKKTVTVLVGTGPVSNQMYHTLQPQRSRSMLSQAAGGGGGGTEQPQQLQHQYHLQQQQIAARQLQQLQMQGQMQGTRQAEKSIEESLKLIQMHVAALKQDFPSVVPPPPEFGLRNQTPILAPPPEFSDARDTHEAATRFNQGHMFTAEQHQHQQQLQQQNQFNRQSPMYRSISHAHSSTSSMYSGYPTMTRQQYQQQQQLHQLQQQHAAAAAQHHQHLMQSQQQQQQAQQQATYGTLQARSAQATYGTTTSTAGGGQGAYGHYQTLTPKSNAGQISGTPPVPQTAPPSYGHHPKCYYYQQTPSATTPTTNSNSAKLHPVHRYTPDLYESSSGPRIVGTIPKKQAGSDHYEVPHAHQVMLQQQQQQQQAAAAAAASAQMQLQAQQQQQSQQQSAAAASSRVRREFRNKTLVEWTVCDACDWLDSLFMQEYKGIFSQRGIDGKKLLRMDNATLLDLGVKKLGHRMNIEKSLKRYLPQAKS</sequence>
<dbReference type="InterPro" id="IPR001478">
    <property type="entry name" value="PDZ"/>
</dbReference>
<evidence type="ECO:0000313" key="11">
    <source>
        <dbReference type="Proteomes" id="UP000198287"/>
    </source>
</evidence>
<comment type="subcellular location">
    <subcellularLocation>
        <location evidence="3">Postsynaptic density</location>
    </subcellularLocation>
</comment>
<dbReference type="PROSITE" id="PS50297">
    <property type="entry name" value="ANK_REP_REGION"/>
    <property type="match status" value="2"/>
</dbReference>
<evidence type="ECO:0000259" key="9">
    <source>
        <dbReference type="PROSITE" id="PS50106"/>
    </source>
</evidence>
<dbReference type="OrthoDB" id="445896at2759"/>
<dbReference type="InterPro" id="IPR001452">
    <property type="entry name" value="SH3_domain"/>
</dbReference>
<dbReference type="GO" id="GO:0043197">
    <property type="term" value="C:dendritic spine"/>
    <property type="evidence" value="ECO:0007669"/>
    <property type="project" value="TreeGrafter"/>
</dbReference>
<evidence type="ECO:0000256" key="1">
    <source>
        <dbReference type="ARBA" id="ARBA00022443"/>
    </source>
</evidence>
<keyword evidence="11" id="KW-1185">Reference proteome</keyword>
<dbReference type="Pfam" id="PF12796">
    <property type="entry name" value="Ank_2"/>
    <property type="match status" value="1"/>
</dbReference>